<dbReference type="PANTHER" id="PTHR23048:SF0">
    <property type="entry name" value="CALMODULIN LIKE 3"/>
    <property type="match status" value="1"/>
</dbReference>
<dbReference type="GO" id="GO:0016460">
    <property type="term" value="C:myosin II complex"/>
    <property type="evidence" value="ECO:0007669"/>
    <property type="project" value="TreeGrafter"/>
</dbReference>
<keyword evidence="5" id="KW-1185">Reference proteome</keyword>
<dbReference type="AlphaFoldDB" id="A0AAW2ZFD4"/>
<keyword evidence="1" id="KW-0677">Repeat</keyword>
<dbReference type="InterPro" id="IPR018247">
    <property type="entry name" value="EF_Hand_1_Ca_BS"/>
</dbReference>
<sequence>MSSILNSKSPVVIKSLAKKYDSDGSNTINSFELGNLISDMGFTVSKTQVDALLMLIDKDASGSINIDEFVQWWTQTKITDVLNNQNTMHLITEASKLFKKYDVDGSRKLKQNEVTNLLRDLAQCDSTNSVKDMIASLDRTGDQEIDFHEFCVWLRWF</sequence>
<evidence type="ECO:0000259" key="3">
    <source>
        <dbReference type="PROSITE" id="PS50222"/>
    </source>
</evidence>
<evidence type="ECO:0000256" key="1">
    <source>
        <dbReference type="ARBA" id="ARBA00022737"/>
    </source>
</evidence>
<organism evidence="4 5">
    <name type="scientific">Acrasis kona</name>
    <dbReference type="NCBI Taxonomy" id="1008807"/>
    <lineage>
        <taxon>Eukaryota</taxon>
        <taxon>Discoba</taxon>
        <taxon>Heterolobosea</taxon>
        <taxon>Tetramitia</taxon>
        <taxon>Eutetramitia</taxon>
        <taxon>Acrasidae</taxon>
        <taxon>Acrasis</taxon>
    </lineage>
</organism>
<dbReference type="InterPro" id="IPR002048">
    <property type="entry name" value="EF_hand_dom"/>
</dbReference>
<evidence type="ECO:0000256" key="2">
    <source>
        <dbReference type="ARBA" id="ARBA00022837"/>
    </source>
</evidence>
<dbReference type="GO" id="GO:0005509">
    <property type="term" value="F:calcium ion binding"/>
    <property type="evidence" value="ECO:0007669"/>
    <property type="project" value="InterPro"/>
</dbReference>
<reference evidence="4 5" key="1">
    <citation type="submission" date="2024-03" db="EMBL/GenBank/DDBJ databases">
        <title>The Acrasis kona genome and developmental transcriptomes reveal deep origins of eukaryotic multicellular pathways.</title>
        <authorList>
            <person name="Sheikh S."/>
            <person name="Fu C.-J."/>
            <person name="Brown M.W."/>
            <person name="Baldauf S.L."/>
        </authorList>
    </citation>
    <scope>NUCLEOTIDE SEQUENCE [LARGE SCALE GENOMIC DNA]</scope>
    <source>
        <strain evidence="4 5">ATCC MYA-3509</strain>
    </source>
</reference>
<dbReference type="Gene3D" id="1.10.238.10">
    <property type="entry name" value="EF-hand"/>
    <property type="match status" value="2"/>
</dbReference>
<dbReference type="Proteomes" id="UP001431209">
    <property type="component" value="Unassembled WGS sequence"/>
</dbReference>
<feature type="domain" description="EF-hand" evidence="3">
    <location>
        <begin position="89"/>
        <end position="124"/>
    </location>
</feature>
<dbReference type="PROSITE" id="PS50222">
    <property type="entry name" value="EF_HAND_2"/>
    <property type="match status" value="4"/>
</dbReference>
<dbReference type="Pfam" id="PF13499">
    <property type="entry name" value="EF-hand_7"/>
    <property type="match status" value="2"/>
</dbReference>
<evidence type="ECO:0000313" key="5">
    <source>
        <dbReference type="Proteomes" id="UP001431209"/>
    </source>
</evidence>
<dbReference type="InterPro" id="IPR050230">
    <property type="entry name" value="CALM/Myosin/TropC-like"/>
</dbReference>
<dbReference type="EMBL" id="JAOPGA020001336">
    <property type="protein sequence ID" value="KAL0487364.1"/>
    <property type="molecule type" value="Genomic_DNA"/>
</dbReference>
<name>A0AAW2ZFD4_9EUKA</name>
<gene>
    <name evidence="4" type="ORF">AKO1_000800</name>
</gene>
<keyword evidence="2" id="KW-0106">Calcium</keyword>
<accession>A0AAW2ZFD4</accession>
<evidence type="ECO:0000313" key="4">
    <source>
        <dbReference type="EMBL" id="KAL0487364.1"/>
    </source>
</evidence>
<feature type="domain" description="EF-hand" evidence="3">
    <location>
        <begin position="44"/>
        <end position="79"/>
    </location>
</feature>
<dbReference type="InterPro" id="IPR011992">
    <property type="entry name" value="EF-hand-dom_pair"/>
</dbReference>
<dbReference type="SUPFAM" id="SSF47473">
    <property type="entry name" value="EF-hand"/>
    <property type="match status" value="1"/>
</dbReference>
<feature type="domain" description="EF-hand" evidence="3">
    <location>
        <begin position="125"/>
        <end position="157"/>
    </location>
</feature>
<comment type="caution">
    <text evidence="4">The sequence shown here is derived from an EMBL/GenBank/DDBJ whole genome shotgun (WGS) entry which is preliminary data.</text>
</comment>
<dbReference type="PROSITE" id="PS00018">
    <property type="entry name" value="EF_HAND_1"/>
    <property type="match status" value="2"/>
</dbReference>
<dbReference type="PANTHER" id="PTHR23048">
    <property type="entry name" value="MYOSIN LIGHT CHAIN 1, 3"/>
    <property type="match status" value="1"/>
</dbReference>
<feature type="domain" description="EF-hand" evidence="3">
    <location>
        <begin position="8"/>
        <end position="43"/>
    </location>
</feature>
<protein>
    <submittedName>
        <fullName evidence="4">Calcium-binding protein CML</fullName>
    </submittedName>
</protein>
<dbReference type="SMART" id="SM00054">
    <property type="entry name" value="EFh"/>
    <property type="match status" value="4"/>
</dbReference>
<proteinExistence type="predicted"/>